<dbReference type="Proteomes" id="UP000674938">
    <property type="component" value="Unassembled WGS sequence"/>
</dbReference>
<accession>A0A940SS58</accession>
<gene>
    <name evidence="3" type="ORF">I6N95_11145</name>
</gene>
<evidence type="ECO:0008006" key="5">
    <source>
        <dbReference type="Google" id="ProtNLM"/>
    </source>
</evidence>
<keyword evidence="2" id="KW-0812">Transmembrane</keyword>
<dbReference type="AlphaFoldDB" id="A0A940SS58"/>
<organism evidence="3 4">
    <name type="scientific">Vagococcus allomyrinae</name>
    <dbReference type="NCBI Taxonomy" id="2794353"/>
    <lineage>
        <taxon>Bacteria</taxon>
        <taxon>Bacillati</taxon>
        <taxon>Bacillota</taxon>
        <taxon>Bacilli</taxon>
        <taxon>Lactobacillales</taxon>
        <taxon>Enterococcaceae</taxon>
        <taxon>Vagococcus</taxon>
    </lineage>
</organism>
<keyword evidence="2" id="KW-1133">Transmembrane helix</keyword>
<name>A0A940SS58_9ENTE</name>
<evidence type="ECO:0000313" key="3">
    <source>
        <dbReference type="EMBL" id="MBP1041562.1"/>
    </source>
</evidence>
<evidence type="ECO:0000256" key="2">
    <source>
        <dbReference type="SAM" id="Phobius"/>
    </source>
</evidence>
<proteinExistence type="predicted"/>
<feature type="transmembrane region" description="Helical" evidence="2">
    <location>
        <begin position="214"/>
        <end position="232"/>
    </location>
</feature>
<evidence type="ECO:0000313" key="4">
    <source>
        <dbReference type="Proteomes" id="UP000674938"/>
    </source>
</evidence>
<dbReference type="EMBL" id="JAEEGA010000006">
    <property type="protein sequence ID" value="MBP1041562.1"/>
    <property type="molecule type" value="Genomic_DNA"/>
</dbReference>
<feature type="region of interest" description="Disordered" evidence="1">
    <location>
        <begin position="168"/>
        <end position="205"/>
    </location>
</feature>
<keyword evidence="2" id="KW-0472">Membrane</keyword>
<keyword evidence="4" id="KW-1185">Reference proteome</keyword>
<protein>
    <recommendedName>
        <fullName evidence="5">LPXTG cell wall anchor domain-containing protein</fullName>
    </recommendedName>
</protein>
<reference evidence="3" key="1">
    <citation type="submission" date="2020-12" db="EMBL/GenBank/DDBJ databases">
        <title>Vagococcus allomyrinae sp. nov. and Enterococcus lavae sp. nov., isolated from the larvae of Allomyrina dichotoma.</title>
        <authorList>
            <person name="Lee S.D."/>
        </authorList>
    </citation>
    <scope>NUCLEOTIDE SEQUENCE</scope>
    <source>
        <strain evidence="3">BWB3-3</strain>
    </source>
</reference>
<sequence length="239" mass="26497">MKEPRKHRLPILILLISFFYLLPIIGQAAELEDSMLNYQGNGTFQLETEDLLAKFKGVMPGDKVRQKLTIKNDSDKEVEISLSIVSTDPIDLAFLEQLNLTLSHGAEVLYSGSIHQMTEKSGTLLGEFKVGQDEEYYLDLTVPLSLDNQFNGYLTTSEWTFVATDKAVTPPVKPEPTNPTEPTKPEPVPAIPTASNKVSPTGYSRLPQMGTKESWQVIGMLLLILAISTVGMKQLKKSD</sequence>
<feature type="compositionally biased region" description="Polar residues" evidence="1">
    <location>
        <begin position="193"/>
        <end position="202"/>
    </location>
</feature>
<dbReference type="RefSeq" id="WP_209527618.1">
    <property type="nucleotide sequence ID" value="NZ_JAEEGA010000006.1"/>
</dbReference>
<comment type="caution">
    <text evidence="3">The sequence shown here is derived from an EMBL/GenBank/DDBJ whole genome shotgun (WGS) entry which is preliminary data.</text>
</comment>
<evidence type="ECO:0000256" key="1">
    <source>
        <dbReference type="SAM" id="MobiDB-lite"/>
    </source>
</evidence>